<dbReference type="Proteomes" id="UP000763802">
    <property type="component" value="Unassembled WGS sequence"/>
</dbReference>
<dbReference type="Gene3D" id="2.30.30.60">
    <property type="match status" value="1"/>
</dbReference>
<dbReference type="SUPFAM" id="SSF82861">
    <property type="entry name" value="Mechanosensitive channel protein MscS (YggB), transmembrane region"/>
    <property type="match status" value="1"/>
</dbReference>
<keyword evidence="9" id="KW-1185">Reference proteome</keyword>
<organism evidence="8 9">
    <name type="scientific">Falsiruegeria litorea</name>
    <dbReference type="NCBI Taxonomy" id="1280831"/>
    <lineage>
        <taxon>Bacteria</taxon>
        <taxon>Pseudomonadati</taxon>
        <taxon>Pseudomonadota</taxon>
        <taxon>Alphaproteobacteria</taxon>
        <taxon>Rhodobacterales</taxon>
        <taxon>Roseobacteraceae</taxon>
        <taxon>Falsiruegeria</taxon>
    </lineage>
</organism>
<evidence type="ECO:0000313" key="8">
    <source>
        <dbReference type="EMBL" id="MBT3140237.1"/>
    </source>
</evidence>
<keyword evidence="4 6" id="KW-1133">Transmembrane helix</keyword>
<keyword evidence="5 6" id="KW-0472">Membrane</keyword>
<dbReference type="PANTHER" id="PTHR30566">
    <property type="entry name" value="YNAI-RELATED MECHANOSENSITIVE ION CHANNEL"/>
    <property type="match status" value="1"/>
</dbReference>
<evidence type="ECO:0000256" key="4">
    <source>
        <dbReference type="ARBA" id="ARBA00022989"/>
    </source>
</evidence>
<proteinExistence type="inferred from homology"/>
<evidence type="ECO:0000259" key="7">
    <source>
        <dbReference type="Pfam" id="PF00924"/>
    </source>
</evidence>
<sequence length="185" mass="20019">MDLSDEVAQQFRTAAQILVVTFAVFAASESLVSDGVGKVFLDRVLASIATIAIFGAWFQLSGPFASLLRSENSQRIAVEADWIQRLTQFAILLFGLTSLLKVWQIDITGALTGVGVLGAGLAIATQDLIRNLVAGMTNISEKRFETGDAIQVEGQFVGTVKRIDLRSTLIVGFDQIPRYIPNSDL</sequence>
<evidence type="ECO:0000256" key="5">
    <source>
        <dbReference type="ARBA" id="ARBA00023136"/>
    </source>
</evidence>
<accession>A0ABS5WMJ8</accession>
<feature type="transmembrane region" description="Helical" evidence="6">
    <location>
        <begin position="13"/>
        <end position="32"/>
    </location>
</feature>
<evidence type="ECO:0000313" key="9">
    <source>
        <dbReference type="Proteomes" id="UP000763802"/>
    </source>
</evidence>
<dbReference type="RefSeq" id="WP_215193626.1">
    <property type="nucleotide sequence ID" value="NZ_JAHHDY010000008.1"/>
</dbReference>
<dbReference type="SUPFAM" id="SSF50182">
    <property type="entry name" value="Sm-like ribonucleoproteins"/>
    <property type="match status" value="1"/>
</dbReference>
<dbReference type="InterPro" id="IPR006685">
    <property type="entry name" value="MscS_channel_2nd"/>
</dbReference>
<dbReference type="PANTHER" id="PTHR30566:SF5">
    <property type="entry name" value="MECHANOSENSITIVE ION CHANNEL PROTEIN 1, MITOCHONDRIAL-RELATED"/>
    <property type="match status" value="1"/>
</dbReference>
<dbReference type="Gene3D" id="1.10.287.1260">
    <property type="match status" value="1"/>
</dbReference>
<evidence type="ECO:0000256" key="6">
    <source>
        <dbReference type="SAM" id="Phobius"/>
    </source>
</evidence>
<gene>
    <name evidence="8" type="ORF">KL867_04150</name>
</gene>
<comment type="similarity">
    <text evidence="2">Belongs to the MscS (TC 1.A.23) family.</text>
</comment>
<evidence type="ECO:0000256" key="2">
    <source>
        <dbReference type="ARBA" id="ARBA00008017"/>
    </source>
</evidence>
<feature type="transmembrane region" description="Helical" evidence="6">
    <location>
        <begin position="44"/>
        <end position="62"/>
    </location>
</feature>
<keyword evidence="3 6" id="KW-0812">Transmembrane</keyword>
<feature type="domain" description="Mechanosensitive ion channel MscS" evidence="7">
    <location>
        <begin position="127"/>
        <end position="185"/>
    </location>
</feature>
<reference evidence="8 9" key="1">
    <citation type="submission" date="2021-05" db="EMBL/GenBank/DDBJ databases">
        <title>Draft genomes of marine bacteria isolated from model chitin particles.</title>
        <authorList>
            <person name="Datta M.S."/>
            <person name="Schwartzman J.A."/>
            <person name="Cordero O."/>
        </authorList>
    </citation>
    <scope>NUCLEOTIDE SEQUENCE [LARGE SCALE GENOMIC DNA]</scope>
    <source>
        <strain evidence="8 9">4E07</strain>
    </source>
</reference>
<comment type="subcellular location">
    <subcellularLocation>
        <location evidence="1">Membrane</location>
        <topology evidence="1">Multi-pass membrane protein</topology>
    </subcellularLocation>
</comment>
<dbReference type="InterPro" id="IPR023408">
    <property type="entry name" value="MscS_beta-dom_sf"/>
</dbReference>
<dbReference type="Pfam" id="PF00924">
    <property type="entry name" value="MS_channel_2nd"/>
    <property type="match status" value="1"/>
</dbReference>
<comment type="caution">
    <text evidence="8">The sequence shown here is derived from an EMBL/GenBank/DDBJ whole genome shotgun (WGS) entry which is preliminary data.</text>
</comment>
<dbReference type="InterPro" id="IPR010920">
    <property type="entry name" value="LSM_dom_sf"/>
</dbReference>
<protein>
    <submittedName>
        <fullName evidence="8">Mechanosensitive ion channel family protein</fullName>
    </submittedName>
</protein>
<dbReference type="EMBL" id="JAHHDY010000008">
    <property type="protein sequence ID" value="MBT3140237.1"/>
    <property type="molecule type" value="Genomic_DNA"/>
</dbReference>
<feature type="transmembrane region" description="Helical" evidence="6">
    <location>
        <begin position="107"/>
        <end position="124"/>
    </location>
</feature>
<name>A0ABS5WMJ8_9RHOB</name>
<evidence type="ECO:0000256" key="3">
    <source>
        <dbReference type="ARBA" id="ARBA00022692"/>
    </source>
</evidence>
<evidence type="ECO:0000256" key="1">
    <source>
        <dbReference type="ARBA" id="ARBA00004141"/>
    </source>
</evidence>
<dbReference type="InterPro" id="IPR011014">
    <property type="entry name" value="MscS_channel_TM-2"/>
</dbReference>